<organism evidence="1 2">
    <name type="scientific">Bauhinia variegata</name>
    <name type="common">Purple orchid tree</name>
    <name type="synonym">Phanera variegata</name>
    <dbReference type="NCBI Taxonomy" id="167791"/>
    <lineage>
        <taxon>Eukaryota</taxon>
        <taxon>Viridiplantae</taxon>
        <taxon>Streptophyta</taxon>
        <taxon>Embryophyta</taxon>
        <taxon>Tracheophyta</taxon>
        <taxon>Spermatophyta</taxon>
        <taxon>Magnoliopsida</taxon>
        <taxon>eudicotyledons</taxon>
        <taxon>Gunneridae</taxon>
        <taxon>Pentapetalae</taxon>
        <taxon>rosids</taxon>
        <taxon>fabids</taxon>
        <taxon>Fabales</taxon>
        <taxon>Fabaceae</taxon>
        <taxon>Cercidoideae</taxon>
        <taxon>Cercideae</taxon>
        <taxon>Bauhiniinae</taxon>
        <taxon>Bauhinia</taxon>
    </lineage>
</organism>
<sequence>MVDAVGAVLSAFLQVLFDRIARQEVIDFFRGNHLDEALLEKLMMLLLSVTTVLSDAEEKQFIDPLVKEWVDKLKNAAYDADDLLDEISTKTLQDKMASGLHTTLNQEPKAFSTSAFAGAAPLYFS</sequence>
<proteinExistence type="predicted"/>
<dbReference type="EMBL" id="CM039432">
    <property type="protein sequence ID" value="KAI4333063.1"/>
    <property type="molecule type" value="Genomic_DNA"/>
</dbReference>
<evidence type="ECO:0000313" key="1">
    <source>
        <dbReference type="EMBL" id="KAI4333063.1"/>
    </source>
</evidence>
<comment type="caution">
    <text evidence="1">The sequence shown here is derived from an EMBL/GenBank/DDBJ whole genome shotgun (WGS) entry which is preliminary data.</text>
</comment>
<protein>
    <submittedName>
        <fullName evidence="1">Uncharacterized protein</fullName>
    </submittedName>
</protein>
<keyword evidence="2" id="KW-1185">Reference proteome</keyword>
<dbReference type="Proteomes" id="UP000828941">
    <property type="component" value="Chromosome 7"/>
</dbReference>
<evidence type="ECO:0000313" key="2">
    <source>
        <dbReference type="Proteomes" id="UP000828941"/>
    </source>
</evidence>
<gene>
    <name evidence="1" type="ORF">L6164_017915</name>
</gene>
<accession>A0ACB9NAM9</accession>
<reference evidence="1 2" key="1">
    <citation type="journal article" date="2022" name="DNA Res.">
        <title>Chromosomal-level genome assembly of the orchid tree Bauhinia variegata (Leguminosae; Cercidoideae) supports the allotetraploid origin hypothesis of Bauhinia.</title>
        <authorList>
            <person name="Zhong Y."/>
            <person name="Chen Y."/>
            <person name="Zheng D."/>
            <person name="Pang J."/>
            <person name="Liu Y."/>
            <person name="Luo S."/>
            <person name="Meng S."/>
            <person name="Qian L."/>
            <person name="Wei D."/>
            <person name="Dai S."/>
            <person name="Zhou R."/>
        </authorList>
    </citation>
    <scope>NUCLEOTIDE SEQUENCE [LARGE SCALE GENOMIC DNA]</scope>
    <source>
        <strain evidence="1">BV-YZ2020</strain>
    </source>
</reference>
<name>A0ACB9NAM9_BAUVA</name>